<dbReference type="AlphaFoldDB" id="A0A1I3YRB6"/>
<reference evidence="2 3" key="1">
    <citation type="submission" date="2016-10" db="EMBL/GenBank/DDBJ databases">
        <authorList>
            <person name="Varghese N."/>
            <person name="Submissions S."/>
        </authorList>
    </citation>
    <scope>NUCLEOTIDE SEQUENCE [LARGE SCALE GENOMIC DNA]</scope>
    <source>
        <strain evidence="2 3">DSM 21822</strain>
    </source>
</reference>
<gene>
    <name evidence="2" type="ORF">SAMN04488498_105119</name>
</gene>
<accession>A0A1I3YRB6</accession>
<keyword evidence="3" id="KW-1185">Reference proteome</keyword>
<evidence type="ECO:0000313" key="2">
    <source>
        <dbReference type="EMBL" id="SFK34398.1"/>
    </source>
</evidence>
<protein>
    <submittedName>
        <fullName evidence="2">Uncharacterized protein</fullName>
    </submittedName>
</protein>
<proteinExistence type="predicted"/>
<dbReference type="OrthoDB" id="8420687at2"/>
<dbReference type="Proteomes" id="UP000323300">
    <property type="component" value="Unassembled WGS sequence"/>
</dbReference>
<keyword evidence="1" id="KW-0812">Transmembrane</keyword>
<keyword evidence="1" id="KW-1133">Transmembrane helix</keyword>
<evidence type="ECO:0000256" key="1">
    <source>
        <dbReference type="SAM" id="Phobius"/>
    </source>
</evidence>
<keyword evidence="1" id="KW-0472">Membrane</keyword>
<feature type="transmembrane region" description="Helical" evidence="1">
    <location>
        <begin position="6"/>
        <end position="29"/>
    </location>
</feature>
<dbReference type="RefSeq" id="WP_149760344.1">
    <property type="nucleotide sequence ID" value="NZ_BSPE01000056.1"/>
</dbReference>
<sequence>MEDNYEKYAVAVIIVFGALIVGGLMAAGLSMGDRPAFLWALGGGFFGWLSGFSVLFDRPRIYGGLIIVSAGFCIASIVALVT</sequence>
<feature type="transmembrane region" description="Helical" evidence="1">
    <location>
        <begin position="36"/>
        <end position="55"/>
    </location>
</feature>
<feature type="transmembrane region" description="Helical" evidence="1">
    <location>
        <begin position="61"/>
        <end position="81"/>
    </location>
</feature>
<evidence type="ECO:0000313" key="3">
    <source>
        <dbReference type="Proteomes" id="UP000323300"/>
    </source>
</evidence>
<dbReference type="EMBL" id="FOSL01000005">
    <property type="protein sequence ID" value="SFK34398.1"/>
    <property type="molecule type" value="Genomic_DNA"/>
</dbReference>
<organism evidence="2 3">
    <name type="scientific">Neomesorhizobium albiziae</name>
    <dbReference type="NCBI Taxonomy" id="335020"/>
    <lineage>
        <taxon>Bacteria</taxon>
        <taxon>Pseudomonadati</taxon>
        <taxon>Pseudomonadota</taxon>
        <taxon>Alphaproteobacteria</taxon>
        <taxon>Hyphomicrobiales</taxon>
        <taxon>Phyllobacteriaceae</taxon>
        <taxon>Neomesorhizobium</taxon>
    </lineage>
</organism>
<name>A0A1I3YRB6_9HYPH</name>